<reference evidence="1 2" key="1">
    <citation type="journal article" date="2009" name="PLoS ONE">
        <title>The complete genome of Teredinibacter turnerae T7901: an intracellular endosymbiont of marine wood-boring bivalves (shipworms).</title>
        <authorList>
            <person name="Yang J.C."/>
            <person name="Madupu R."/>
            <person name="Durkin A.S."/>
            <person name="Ekborg N.A."/>
            <person name="Pedamallu C.S."/>
            <person name="Hostetler J.B."/>
            <person name="Radune D."/>
            <person name="Toms B.S."/>
            <person name="Henrissat B."/>
            <person name="Coutinho P.M."/>
            <person name="Schwarz S."/>
            <person name="Field L."/>
            <person name="Trindade-Silva A.E."/>
            <person name="Soares C.A.G."/>
            <person name="Elshahawi S."/>
            <person name="Hanora A."/>
            <person name="Schmidt E.W."/>
            <person name="Haygood M.G."/>
            <person name="Posfai J."/>
            <person name="Benner J."/>
            <person name="Madinger C."/>
            <person name="Nove J."/>
            <person name="Anton B."/>
            <person name="Chaudhary K."/>
            <person name="Foster J."/>
            <person name="Holman A."/>
            <person name="Kumar S."/>
            <person name="Lessard P.A."/>
            <person name="Luyten Y.A."/>
            <person name="Slatko B."/>
            <person name="Wood N."/>
            <person name="Wu B."/>
            <person name="Teplitski M."/>
            <person name="Mougous J.D."/>
            <person name="Ward N."/>
            <person name="Eisen J.A."/>
            <person name="Badger J.H."/>
            <person name="Distel D.L."/>
        </authorList>
    </citation>
    <scope>NUCLEOTIDE SEQUENCE [LARGE SCALE GENOMIC DNA]</scope>
    <source>
        <strain evidence="2">ATCC 39867 / T7901</strain>
    </source>
</reference>
<evidence type="ECO:0000313" key="2">
    <source>
        <dbReference type="Proteomes" id="UP000009080"/>
    </source>
</evidence>
<gene>
    <name evidence="1" type="ordered locus">TERTU_3418</name>
</gene>
<accession>C5BQS1</accession>
<protein>
    <submittedName>
        <fullName evidence="1">Transcriptional regulator, Fis family</fullName>
    </submittedName>
</protein>
<dbReference type="AlphaFoldDB" id="C5BQS1"/>
<dbReference type="eggNOG" id="ENOG5032R5V">
    <property type="taxonomic scope" value="Bacteria"/>
</dbReference>
<dbReference type="Proteomes" id="UP000009080">
    <property type="component" value="Chromosome"/>
</dbReference>
<dbReference type="RefSeq" id="WP_015818755.1">
    <property type="nucleotide sequence ID" value="NC_012997.1"/>
</dbReference>
<dbReference type="HOGENOM" id="CLU_1123908_0_0_6"/>
<dbReference type="STRING" id="377629.TERTU_3418"/>
<proteinExistence type="predicted"/>
<dbReference type="KEGG" id="ttu:TERTU_3418"/>
<organism evidence="1 2">
    <name type="scientific">Teredinibacter turnerae (strain ATCC 39867 / T7901)</name>
    <dbReference type="NCBI Taxonomy" id="377629"/>
    <lineage>
        <taxon>Bacteria</taxon>
        <taxon>Pseudomonadati</taxon>
        <taxon>Pseudomonadota</taxon>
        <taxon>Gammaproteobacteria</taxon>
        <taxon>Cellvibrionales</taxon>
        <taxon>Cellvibrionaceae</taxon>
        <taxon>Teredinibacter</taxon>
    </lineage>
</organism>
<evidence type="ECO:0000313" key="1">
    <source>
        <dbReference type="EMBL" id="ACR12643.1"/>
    </source>
</evidence>
<sequence>MNEHQRMHYMEAMGIDMFVPRVHLPHALASRPLSFAAVDELVPSPAQASVAGLIGVAAGGEALLETPEAAVTPAPQTAVTEVSVERILGKSASLSLVPDTKPRVDSSASTSAVDAPAERFSLEIWQLPEYLVLDSHVAGSGLPTAALLHNLLRHLVYTLSVLPESELIHWPMVDLPNKPKHLSAARDMMGPLLEAKLNQSKQLLLFGEDVFRVIASDADLARGFTEACYTTITIDDGKRALVLPSLSALLHEPQWKKGVWQALQLLTPQT</sequence>
<name>C5BQS1_TERTT</name>
<dbReference type="EMBL" id="CP001614">
    <property type="protein sequence ID" value="ACR12643.1"/>
    <property type="molecule type" value="Genomic_DNA"/>
</dbReference>
<keyword evidence="2" id="KW-1185">Reference proteome</keyword>